<feature type="compositionally biased region" description="Polar residues" evidence="1">
    <location>
        <begin position="307"/>
        <end position="325"/>
    </location>
</feature>
<evidence type="ECO:0000313" key="4">
    <source>
        <dbReference type="Proteomes" id="UP000326565"/>
    </source>
</evidence>
<keyword evidence="2" id="KW-0812">Transmembrane</keyword>
<keyword evidence="2" id="KW-0472">Membrane</keyword>
<feature type="transmembrane region" description="Helical" evidence="2">
    <location>
        <begin position="13"/>
        <end position="30"/>
    </location>
</feature>
<keyword evidence="2" id="KW-1133">Transmembrane helix</keyword>
<accession>A0A5N5WG96</accession>
<sequence>MPWTDESLSIKNQVLYFIISICSSHILSRLRRRKEEQRRREEAEKHQKEAEQQLKPSSLFGLLDTCHNLLSQALCVETNATLTTQGGTTNTENRRFPHLIRPWSNFPTLQEKVWDKLNGDPTFTSARLFSSNHQLQRRVTLQDHPDAEHSALVSLEDALEHVHLDGSPHQVRRPTRGRRGRGAGLYAVEFKAPHKLTLPEIIAGLHEVDIARDVIDQQGDIFKFYVIYLVTTILTQLFFYMLNKVYVFTIIGQVLSFTLNTLVTEPPSQEWHNSANKRLSTWKLPSYWKPVNQLPYNTRVQANCQSNWTTPRHSSGESSGSTTDQVPGRQKRQAGRGRGCRQGRGYNKATIVDSNLSRRRTSRPYCTTICIHGLFAQDCLDPRCPNVHEHGVGRHPFGSKQYTVVIKTMSTQQETKNHIPSGVQVQNIANKENELFLQTKRQKLLEWRNMLWDFDMGRAFMIDFEDVSRMKRDPAYNSNTTLVKRKHRRYSANVLSHVQVY</sequence>
<name>A0A5N5WG96_9EURO</name>
<dbReference type="Proteomes" id="UP000326565">
    <property type="component" value="Unassembled WGS sequence"/>
</dbReference>
<proteinExistence type="predicted"/>
<evidence type="ECO:0000256" key="1">
    <source>
        <dbReference type="SAM" id="MobiDB-lite"/>
    </source>
</evidence>
<reference evidence="3 4" key="1">
    <citation type="submission" date="2019-04" db="EMBL/GenBank/DDBJ databases">
        <title>Friends and foes A comparative genomics study of 23 Aspergillus species from section Flavi.</title>
        <authorList>
            <consortium name="DOE Joint Genome Institute"/>
            <person name="Kjaerbolling I."/>
            <person name="Vesth T."/>
            <person name="Frisvad J.C."/>
            <person name="Nybo J.L."/>
            <person name="Theobald S."/>
            <person name="Kildgaard S."/>
            <person name="Isbrandt T."/>
            <person name="Kuo A."/>
            <person name="Sato A."/>
            <person name="Lyhne E.K."/>
            <person name="Kogle M.E."/>
            <person name="Wiebenga A."/>
            <person name="Kun R.S."/>
            <person name="Lubbers R.J."/>
            <person name="Makela M.R."/>
            <person name="Barry K."/>
            <person name="Chovatia M."/>
            <person name="Clum A."/>
            <person name="Daum C."/>
            <person name="Haridas S."/>
            <person name="He G."/>
            <person name="LaButti K."/>
            <person name="Lipzen A."/>
            <person name="Mondo S."/>
            <person name="Riley R."/>
            <person name="Salamov A."/>
            <person name="Simmons B.A."/>
            <person name="Magnuson J.K."/>
            <person name="Henrissat B."/>
            <person name="Mortensen U.H."/>
            <person name="Larsen T.O."/>
            <person name="Devries R.P."/>
            <person name="Grigoriev I.V."/>
            <person name="Machida M."/>
            <person name="Baker S.E."/>
            <person name="Andersen M.R."/>
        </authorList>
    </citation>
    <scope>NUCLEOTIDE SEQUENCE [LARGE SCALE GENOMIC DNA]</scope>
    <source>
        <strain evidence="3 4">CBS 151.66</strain>
    </source>
</reference>
<dbReference type="EMBL" id="ML732504">
    <property type="protein sequence ID" value="KAB8067336.1"/>
    <property type="molecule type" value="Genomic_DNA"/>
</dbReference>
<dbReference type="OrthoDB" id="2156052at2759"/>
<keyword evidence="4" id="KW-1185">Reference proteome</keyword>
<evidence type="ECO:0000256" key="2">
    <source>
        <dbReference type="SAM" id="Phobius"/>
    </source>
</evidence>
<dbReference type="AlphaFoldDB" id="A0A5N5WG96"/>
<feature type="compositionally biased region" description="Basic residues" evidence="1">
    <location>
        <begin position="329"/>
        <end position="341"/>
    </location>
</feature>
<evidence type="ECO:0000313" key="3">
    <source>
        <dbReference type="EMBL" id="KAB8067336.1"/>
    </source>
</evidence>
<feature type="region of interest" description="Disordered" evidence="1">
    <location>
        <begin position="307"/>
        <end position="345"/>
    </location>
</feature>
<gene>
    <name evidence="3" type="ORF">BDV29DRAFT_196515</name>
</gene>
<organism evidence="3 4">
    <name type="scientific">Aspergillus leporis</name>
    <dbReference type="NCBI Taxonomy" id="41062"/>
    <lineage>
        <taxon>Eukaryota</taxon>
        <taxon>Fungi</taxon>
        <taxon>Dikarya</taxon>
        <taxon>Ascomycota</taxon>
        <taxon>Pezizomycotina</taxon>
        <taxon>Eurotiomycetes</taxon>
        <taxon>Eurotiomycetidae</taxon>
        <taxon>Eurotiales</taxon>
        <taxon>Aspergillaceae</taxon>
        <taxon>Aspergillus</taxon>
        <taxon>Aspergillus subgen. Circumdati</taxon>
    </lineage>
</organism>
<feature type="transmembrane region" description="Helical" evidence="2">
    <location>
        <begin position="221"/>
        <end position="239"/>
    </location>
</feature>
<protein>
    <submittedName>
        <fullName evidence="3">Uncharacterized protein</fullName>
    </submittedName>
</protein>